<evidence type="ECO:0000313" key="2">
    <source>
        <dbReference type="Proteomes" id="UP001180020"/>
    </source>
</evidence>
<gene>
    <name evidence="1" type="ORF">QJS10_CPA01g02820</name>
</gene>
<proteinExistence type="predicted"/>
<comment type="caution">
    <text evidence="1">The sequence shown here is derived from an EMBL/GenBank/DDBJ whole genome shotgun (WGS) entry which is preliminary data.</text>
</comment>
<evidence type="ECO:0000313" key="1">
    <source>
        <dbReference type="EMBL" id="KAK1325273.1"/>
    </source>
</evidence>
<accession>A0AAV9FGW0</accession>
<protein>
    <submittedName>
        <fullName evidence="1">Uncharacterized protein</fullName>
    </submittedName>
</protein>
<organism evidence="1 2">
    <name type="scientific">Acorus calamus</name>
    <name type="common">Sweet flag</name>
    <dbReference type="NCBI Taxonomy" id="4465"/>
    <lineage>
        <taxon>Eukaryota</taxon>
        <taxon>Viridiplantae</taxon>
        <taxon>Streptophyta</taxon>
        <taxon>Embryophyta</taxon>
        <taxon>Tracheophyta</taxon>
        <taxon>Spermatophyta</taxon>
        <taxon>Magnoliopsida</taxon>
        <taxon>Liliopsida</taxon>
        <taxon>Acoraceae</taxon>
        <taxon>Acorus</taxon>
    </lineage>
</organism>
<name>A0AAV9FGW0_ACOCL</name>
<reference evidence="1" key="1">
    <citation type="journal article" date="2023" name="Nat. Commun.">
        <title>Diploid and tetraploid genomes of Acorus and the evolution of monocots.</title>
        <authorList>
            <person name="Ma L."/>
            <person name="Liu K.W."/>
            <person name="Li Z."/>
            <person name="Hsiao Y.Y."/>
            <person name="Qi Y."/>
            <person name="Fu T."/>
            <person name="Tang G.D."/>
            <person name="Zhang D."/>
            <person name="Sun W.H."/>
            <person name="Liu D.K."/>
            <person name="Li Y."/>
            <person name="Chen G.Z."/>
            <person name="Liu X.D."/>
            <person name="Liao X.Y."/>
            <person name="Jiang Y.T."/>
            <person name="Yu X."/>
            <person name="Hao Y."/>
            <person name="Huang J."/>
            <person name="Zhao X.W."/>
            <person name="Ke S."/>
            <person name="Chen Y.Y."/>
            <person name="Wu W.L."/>
            <person name="Hsu J.L."/>
            <person name="Lin Y.F."/>
            <person name="Huang M.D."/>
            <person name="Li C.Y."/>
            <person name="Huang L."/>
            <person name="Wang Z.W."/>
            <person name="Zhao X."/>
            <person name="Zhong W.Y."/>
            <person name="Peng D.H."/>
            <person name="Ahmad S."/>
            <person name="Lan S."/>
            <person name="Zhang J.S."/>
            <person name="Tsai W.C."/>
            <person name="Van de Peer Y."/>
            <person name="Liu Z.J."/>
        </authorList>
    </citation>
    <scope>NUCLEOTIDE SEQUENCE</scope>
    <source>
        <strain evidence="1">CP</strain>
    </source>
</reference>
<sequence>MPFIATTSNTSTPSNLLLGSPANTFNASERPPTGVTASPMCLRSVNGGYFGGGDCPVVTYLCFASTSIPSAGSIPDCLSTIRYSSHGFEGSASATGLPNGDLRFPPQPPSALPLLLLLLLLLLLPPTETPRSAQSPPTLVEAPFKPFEGVTAFKAPSPFASMLPQSPSPAVVATTAGLSGGERMMIARGSIGIRRRGEASSEDYSLFPSLL</sequence>
<dbReference type="Proteomes" id="UP001180020">
    <property type="component" value="Unassembled WGS sequence"/>
</dbReference>
<dbReference type="EMBL" id="JAUJYO010000001">
    <property type="protein sequence ID" value="KAK1325273.1"/>
    <property type="molecule type" value="Genomic_DNA"/>
</dbReference>
<reference evidence="1" key="2">
    <citation type="submission" date="2023-06" db="EMBL/GenBank/DDBJ databases">
        <authorList>
            <person name="Ma L."/>
            <person name="Liu K.-W."/>
            <person name="Li Z."/>
            <person name="Hsiao Y.-Y."/>
            <person name="Qi Y."/>
            <person name="Fu T."/>
            <person name="Tang G."/>
            <person name="Zhang D."/>
            <person name="Sun W.-H."/>
            <person name="Liu D.-K."/>
            <person name="Li Y."/>
            <person name="Chen G.-Z."/>
            <person name="Liu X.-D."/>
            <person name="Liao X.-Y."/>
            <person name="Jiang Y.-T."/>
            <person name="Yu X."/>
            <person name="Hao Y."/>
            <person name="Huang J."/>
            <person name="Zhao X.-W."/>
            <person name="Ke S."/>
            <person name="Chen Y.-Y."/>
            <person name="Wu W.-L."/>
            <person name="Hsu J.-L."/>
            <person name="Lin Y.-F."/>
            <person name="Huang M.-D."/>
            <person name="Li C.-Y."/>
            <person name="Huang L."/>
            <person name="Wang Z.-W."/>
            <person name="Zhao X."/>
            <person name="Zhong W.-Y."/>
            <person name="Peng D.-H."/>
            <person name="Ahmad S."/>
            <person name="Lan S."/>
            <person name="Zhang J.-S."/>
            <person name="Tsai W.-C."/>
            <person name="Van De Peer Y."/>
            <person name="Liu Z.-J."/>
        </authorList>
    </citation>
    <scope>NUCLEOTIDE SEQUENCE</scope>
    <source>
        <strain evidence="1">CP</strain>
        <tissue evidence="1">Leaves</tissue>
    </source>
</reference>
<keyword evidence="2" id="KW-1185">Reference proteome</keyword>
<dbReference type="AlphaFoldDB" id="A0AAV9FGW0"/>